<dbReference type="EMBL" id="CP139781">
    <property type="protein sequence ID" value="WRQ89307.1"/>
    <property type="molecule type" value="Genomic_DNA"/>
</dbReference>
<dbReference type="EC" id="2.4.-.-" evidence="3"/>
<evidence type="ECO:0000259" key="2">
    <source>
        <dbReference type="Pfam" id="PF13439"/>
    </source>
</evidence>
<feature type="domain" description="Glycosyltransferase subfamily 4-like N-terminal" evidence="2">
    <location>
        <begin position="17"/>
        <end position="176"/>
    </location>
</feature>
<keyword evidence="3" id="KW-0808">Transferase</keyword>
<dbReference type="Gene3D" id="3.40.50.2000">
    <property type="entry name" value="Glycogen Phosphorylase B"/>
    <property type="match status" value="2"/>
</dbReference>
<dbReference type="GO" id="GO:0016757">
    <property type="term" value="F:glycosyltransferase activity"/>
    <property type="evidence" value="ECO:0007669"/>
    <property type="project" value="UniProtKB-KW"/>
</dbReference>
<reference evidence="3 4" key="1">
    <citation type="submission" date="2021-08" db="EMBL/GenBank/DDBJ databases">
        <authorList>
            <person name="Zhang D."/>
            <person name="Zhang A."/>
            <person name="Wang L."/>
        </authorList>
    </citation>
    <scope>NUCLEOTIDE SEQUENCE [LARGE SCALE GENOMIC DNA]</scope>
    <source>
        <strain evidence="3 4">WL0086</strain>
    </source>
</reference>
<dbReference type="Proteomes" id="UP000738431">
    <property type="component" value="Chromosome"/>
</dbReference>
<organism evidence="3 4">
    <name type="scientific">Actomonas aquatica</name>
    <dbReference type="NCBI Taxonomy" id="2866162"/>
    <lineage>
        <taxon>Bacteria</taxon>
        <taxon>Pseudomonadati</taxon>
        <taxon>Verrucomicrobiota</taxon>
        <taxon>Opitutia</taxon>
        <taxon>Opitutales</taxon>
        <taxon>Opitutaceae</taxon>
        <taxon>Actomonas</taxon>
    </lineage>
</organism>
<protein>
    <submittedName>
        <fullName evidence="3">Glycosyltransferase family 4 protein</fullName>
        <ecNumber evidence="3">2.4.-.-</ecNumber>
    </submittedName>
</protein>
<evidence type="ECO:0000313" key="4">
    <source>
        <dbReference type="Proteomes" id="UP000738431"/>
    </source>
</evidence>
<accession>A0ABZ1CCA8</accession>
<dbReference type="InterPro" id="IPR028098">
    <property type="entry name" value="Glyco_trans_4-like_N"/>
</dbReference>
<dbReference type="InterPro" id="IPR001296">
    <property type="entry name" value="Glyco_trans_1"/>
</dbReference>
<keyword evidence="4" id="KW-1185">Reference proteome</keyword>
<dbReference type="Pfam" id="PF13439">
    <property type="entry name" value="Glyco_transf_4"/>
    <property type="match status" value="1"/>
</dbReference>
<gene>
    <name evidence="3" type="ORF">K1X11_007795</name>
</gene>
<dbReference type="SUPFAM" id="SSF53756">
    <property type="entry name" value="UDP-Glycosyltransferase/glycogen phosphorylase"/>
    <property type="match status" value="1"/>
</dbReference>
<sequence length="391" mass="42760">MPTSPHLAIFTDDPDRGGVAAYNHQVAMGARQRGFEVTMLQTRSAGAAFQEQKAAGIGHHWIPYDTSAEFVRTITDTETATRLFQTAKPDVVLFSDCCAVSNIAAKHVAISAHLPYLTINHNAAPYLAERFAQCLPVVGSQMAGATNVITVSTENLRLLRAHFGLAADRGLVIYPGATASFFAPPNAVKRRELRQRYRIDEDAIVSFTASRLDPMKGFLFQIRALELLRQQNPRSKIVCVWAGDGESLSAFNREIGQKRLGDRIKLVGRQSDIPGWLDASDIFTLTSLSEGMPICIMEAMAKKVPVISTNVGGVAEELADTGILLPDPNTHPKEVVIGLTQAWHDLESHPAKRQTLIEAAHQRALTEFQIEGMIDRVLTEVERISSSPAAV</sequence>
<proteinExistence type="predicted"/>
<reference evidence="3 4" key="2">
    <citation type="submission" date="2023-12" db="EMBL/GenBank/DDBJ databases">
        <title>Description of an unclassified Opitutus bacterium of Verrucomicrobiota.</title>
        <authorList>
            <person name="Zhang D.-F."/>
        </authorList>
    </citation>
    <scope>NUCLEOTIDE SEQUENCE [LARGE SCALE GENOMIC DNA]</scope>
    <source>
        <strain evidence="3 4">WL0086</strain>
    </source>
</reference>
<evidence type="ECO:0000313" key="3">
    <source>
        <dbReference type="EMBL" id="WRQ89307.1"/>
    </source>
</evidence>
<dbReference type="RefSeq" id="WP_221030002.1">
    <property type="nucleotide sequence ID" value="NZ_CP139781.1"/>
</dbReference>
<dbReference type="CDD" id="cd03801">
    <property type="entry name" value="GT4_PimA-like"/>
    <property type="match status" value="1"/>
</dbReference>
<dbReference type="PANTHER" id="PTHR12526:SF636">
    <property type="entry name" value="BLL3647 PROTEIN"/>
    <property type="match status" value="1"/>
</dbReference>
<dbReference type="Pfam" id="PF00534">
    <property type="entry name" value="Glycos_transf_1"/>
    <property type="match status" value="1"/>
</dbReference>
<name>A0ABZ1CCA8_9BACT</name>
<feature type="domain" description="Glycosyl transferase family 1" evidence="1">
    <location>
        <begin position="190"/>
        <end position="361"/>
    </location>
</feature>
<keyword evidence="3" id="KW-0328">Glycosyltransferase</keyword>
<evidence type="ECO:0000259" key="1">
    <source>
        <dbReference type="Pfam" id="PF00534"/>
    </source>
</evidence>
<dbReference type="PANTHER" id="PTHR12526">
    <property type="entry name" value="GLYCOSYLTRANSFERASE"/>
    <property type="match status" value="1"/>
</dbReference>